<feature type="domain" description="C2" evidence="2">
    <location>
        <begin position="47"/>
        <end position="175"/>
    </location>
</feature>
<name>A0A8X7Q4H3_BRACI</name>
<dbReference type="Gene3D" id="2.60.40.150">
    <property type="entry name" value="C2 domain"/>
    <property type="match status" value="1"/>
</dbReference>
<evidence type="ECO:0000259" key="2">
    <source>
        <dbReference type="PROSITE" id="PS50004"/>
    </source>
</evidence>
<accession>A0A8X7Q4H3</accession>
<evidence type="ECO:0000313" key="3">
    <source>
        <dbReference type="EMBL" id="KAG2263345.1"/>
    </source>
</evidence>
<evidence type="ECO:0000313" key="4">
    <source>
        <dbReference type="Proteomes" id="UP000886595"/>
    </source>
</evidence>
<gene>
    <name evidence="3" type="ORF">Bca52824_070424</name>
</gene>
<dbReference type="SMART" id="SM00239">
    <property type="entry name" value="C2"/>
    <property type="match status" value="1"/>
</dbReference>
<dbReference type="InterPro" id="IPR035892">
    <property type="entry name" value="C2_domain_sf"/>
</dbReference>
<dbReference type="InterPro" id="IPR000008">
    <property type="entry name" value="C2_dom"/>
</dbReference>
<dbReference type="PANTHER" id="PTHR32246">
    <property type="entry name" value="INGRESSION PROTEIN FIC1"/>
    <property type="match status" value="1"/>
</dbReference>
<reference evidence="3 4" key="1">
    <citation type="submission" date="2020-02" db="EMBL/GenBank/DDBJ databases">
        <authorList>
            <person name="Ma Q."/>
            <person name="Huang Y."/>
            <person name="Song X."/>
            <person name="Pei D."/>
        </authorList>
    </citation>
    <scope>NUCLEOTIDE SEQUENCE [LARGE SCALE GENOMIC DNA]</scope>
    <source>
        <strain evidence="3">Sxm20200214</strain>
        <tissue evidence="3">Leaf</tissue>
    </source>
</reference>
<dbReference type="PANTHER" id="PTHR32246:SF173">
    <property type="entry name" value="C2 DOMAIN-CONTAINING PROTEIN"/>
    <property type="match status" value="1"/>
</dbReference>
<proteinExistence type="predicted"/>
<sequence>MKLMTLPVEVKGETEAKLSLSYRFKRELAGNMYPSLSDYSSSDSGRTCPDVLKPQQFQSPMTKLTLELVIKMAKDIKDVSWIHGMDIYASVTVREGKLIKHRSDTSIAFGVYKYPIWDHAIRFSLDESLARGGRLTLVVQLINHRTIRGDKEMGEVAVPILELLSSYMPSSTLVNGMKMVNRDVIGPSGKVGTLSFTYRFLDEQEATIPPAPPQPTTPPTPPTTTPQPFIIYIPIPHQPFGSPNPVHEASTSFAAVHLGAHPETSSGILPAYIQPSYQSHGHQQFPTMPPH</sequence>
<dbReference type="OrthoDB" id="270970at2759"/>
<dbReference type="EMBL" id="JAAMPC010000014">
    <property type="protein sequence ID" value="KAG2263345.1"/>
    <property type="molecule type" value="Genomic_DNA"/>
</dbReference>
<organism evidence="3 4">
    <name type="scientific">Brassica carinata</name>
    <name type="common">Ethiopian mustard</name>
    <name type="synonym">Abyssinian cabbage</name>
    <dbReference type="NCBI Taxonomy" id="52824"/>
    <lineage>
        <taxon>Eukaryota</taxon>
        <taxon>Viridiplantae</taxon>
        <taxon>Streptophyta</taxon>
        <taxon>Embryophyta</taxon>
        <taxon>Tracheophyta</taxon>
        <taxon>Spermatophyta</taxon>
        <taxon>Magnoliopsida</taxon>
        <taxon>eudicotyledons</taxon>
        <taxon>Gunneridae</taxon>
        <taxon>Pentapetalae</taxon>
        <taxon>rosids</taxon>
        <taxon>malvids</taxon>
        <taxon>Brassicales</taxon>
        <taxon>Brassicaceae</taxon>
        <taxon>Brassiceae</taxon>
        <taxon>Brassica</taxon>
    </lineage>
</organism>
<keyword evidence="4" id="KW-1185">Reference proteome</keyword>
<feature type="compositionally biased region" description="Pro residues" evidence="1">
    <location>
        <begin position="209"/>
        <end position="225"/>
    </location>
</feature>
<dbReference type="PROSITE" id="PS50004">
    <property type="entry name" value="C2"/>
    <property type="match status" value="1"/>
</dbReference>
<dbReference type="Proteomes" id="UP000886595">
    <property type="component" value="Unassembled WGS sequence"/>
</dbReference>
<feature type="region of interest" description="Disordered" evidence="1">
    <location>
        <begin position="206"/>
        <end position="228"/>
    </location>
</feature>
<protein>
    <recommendedName>
        <fullName evidence="2">C2 domain-containing protein</fullName>
    </recommendedName>
</protein>
<comment type="caution">
    <text evidence="3">The sequence shown here is derived from an EMBL/GenBank/DDBJ whole genome shotgun (WGS) entry which is preliminary data.</text>
</comment>
<dbReference type="AlphaFoldDB" id="A0A8X7Q4H3"/>
<dbReference type="SUPFAM" id="SSF49562">
    <property type="entry name" value="C2 domain (Calcium/lipid-binding domain, CaLB)"/>
    <property type="match status" value="1"/>
</dbReference>
<dbReference type="Pfam" id="PF00168">
    <property type="entry name" value="C2"/>
    <property type="match status" value="1"/>
</dbReference>
<evidence type="ECO:0000256" key="1">
    <source>
        <dbReference type="SAM" id="MobiDB-lite"/>
    </source>
</evidence>